<evidence type="ECO:0008006" key="4">
    <source>
        <dbReference type="Google" id="ProtNLM"/>
    </source>
</evidence>
<evidence type="ECO:0000313" key="2">
    <source>
        <dbReference type="EMBL" id="EKX60239.1"/>
    </source>
</evidence>
<evidence type="ECO:0000313" key="3">
    <source>
        <dbReference type="Proteomes" id="UP000010411"/>
    </source>
</evidence>
<dbReference type="PATRIC" id="fig|698759.3.peg.8951"/>
<dbReference type="AlphaFoldDB" id="L1KI59"/>
<dbReference type="RefSeq" id="WP_009342083.1">
    <property type="nucleotide sequence ID" value="NZ_AEJC01000665.1"/>
</dbReference>
<sequence length="212" mass="24055">MSPAPRRRRSVIVVAGESSNDREVLQHLIPALYPRCPKVVTINDKIKLAPALLQLSPRVETLRDSALRMAEGCNAELVGFVVHADLDEVSDQRYDQVRERITTQLRKTLPCHSALALSAVEMESWLMLFPDAFPKVRRGWTMRPEDRRKDFTKLANPKEHLQRHLGKPPYRESDSPKIMAAAVALGQISARPPGNNRSFRDFADQLAAWKKK</sequence>
<evidence type="ECO:0000256" key="1">
    <source>
        <dbReference type="SAM" id="MobiDB-lite"/>
    </source>
</evidence>
<keyword evidence="3" id="KW-1185">Reference proteome</keyword>
<protein>
    <recommendedName>
        <fullName evidence="4">DUF4276 family protein</fullName>
    </recommendedName>
</protein>
<dbReference type="Proteomes" id="UP000010411">
    <property type="component" value="Unassembled WGS sequence"/>
</dbReference>
<gene>
    <name evidence="2" type="ORF">STRIP9103_02538</name>
</gene>
<dbReference type="EMBL" id="AEJC01000665">
    <property type="protein sequence ID" value="EKX60239.1"/>
    <property type="molecule type" value="Genomic_DNA"/>
</dbReference>
<proteinExistence type="predicted"/>
<organism evidence="2 3">
    <name type="scientific">Streptomyces ipomoeae 91-03</name>
    <dbReference type="NCBI Taxonomy" id="698759"/>
    <lineage>
        <taxon>Bacteria</taxon>
        <taxon>Bacillati</taxon>
        <taxon>Actinomycetota</taxon>
        <taxon>Actinomycetes</taxon>
        <taxon>Kitasatosporales</taxon>
        <taxon>Streptomycetaceae</taxon>
        <taxon>Streptomyces</taxon>
    </lineage>
</organism>
<reference evidence="2 3" key="1">
    <citation type="submission" date="2012-11" db="EMBL/GenBank/DDBJ databases">
        <authorList>
            <person name="Huguet-Tapia J.C."/>
            <person name="Durkin A.S."/>
            <person name="Pettis G.S."/>
            <person name="Badger J.H."/>
        </authorList>
    </citation>
    <scope>NUCLEOTIDE SEQUENCE [LARGE SCALE GENOMIC DNA]</scope>
    <source>
        <strain evidence="2 3">91-03</strain>
    </source>
</reference>
<feature type="region of interest" description="Disordered" evidence="1">
    <location>
        <begin position="155"/>
        <end position="174"/>
    </location>
</feature>
<name>L1KI59_9ACTN</name>
<accession>L1KI59</accession>
<comment type="caution">
    <text evidence="2">The sequence shown here is derived from an EMBL/GenBank/DDBJ whole genome shotgun (WGS) entry which is preliminary data.</text>
</comment>